<evidence type="ECO:0000313" key="3">
    <source>
        <dbReference type="Proteomes" id="UP000621492"/>
    </source>
</evidence>
<reference evidence="2" key="2">
    <citation type="submission" date="2020-09" db="EMBL/GenBank/DDBJ databases">
        <authorList>
            <person name="Sun Q."/>
            <person name="Zhou Y."/>
        </authorList>
    </citation>
    <scope>NUCLEOTIDE SEQUENCE</scope>
    <source>
        <strain evidence="2">CGMCC 1.15454</strain>
    </source>
</reference>
<dbReference type="Proteomes" id="UP000621492">
    <property type="component" value="Unassembled WGS sequence"/>
</dbReference>
<keyword evidence="3" id="KW-1185">Reference proteome</keyword>
<protein>
    <submittedName>
        <fullName evidence="2">N-acetyltransferase</fullName>
    </submittedName>
</protein>
<dbReference type="Gene3D" id="3.40.630.30">
    <property type="match status" value="1"/>
</dbReference>
<dbReference type="PANTHER" id="PTHR43792">
    <property type="entry name" value="GNAT FAMILY, PUTATIVE (AFU_ORTHOLOGUE AFUA_3G00765)-RELATED-RELATED"/>
    <property type="match status" value="1"/>
</dbReference>
<dbReference type="CDD" id="cd04301">
    <property type="entry name" value="NAT_SF"/>
    <property type="match status" value="1"/>
</dbReference>
<dbReference type="InterPro" id="IPR016181">
    <property type="entry name" value="Acyl_CoA_acyltransferase"/>
</dbReference>
<dbReference type="Pfam" id="PF13302">
    <property type="entry name" value="Acetyltransf_3"/>
    <property type="match status" value="1"/>
</dbReference>
<reference evidence="2" key="1">
    <citation type="journal article" date="2014" name="Int. J. Syst. Evol. Microbiol.">
        <title>Complete genome sequence of Corynebacterium casei LMG S-19264T (=DSM 44701T), isolated from a smear-ripened cheese.</title>
        <authorList>
            <consortium name="US DOE Joint Genome Institute (JGI-PGF)"/>
            <person name="Walter F."/>
            <person name="Albersmeier A."/>
            <person name="Kalinowski J."/>
            <person name="Ruckert C."/>
        </authorList>
    </citation>
    <scope>NUCLEOTIDE SEQUENCE</scope>
    <source>
        <strain evidence="2">CGMCC 1.15454</strain>
    </source>
</reference>
<proteinExistence type="predicted"/>
<dbReference type="AlphaFoldDB" id="A0A9W5X7U6"/>
<organism evidence="2 3">
    <name type="scientific">Lentibacillus populi</name>
    <dbReference type="NCBI Taxonomy" id="1827502"/>
    <lineage>
        <taxon>Bacteria</taxon>
        <taxon>Bacillati</taxon>
        <taxon>Bacillota</taxon>
        <taxon>Bacilli</taxon>
        <taxon>Bacillales</taxon>
        <taxon>Bacillaceae</taxon>
        <taxon>Lentibacillus</taxon>
    </lineage>
</organism>
<dbReference type="RefSeq" id="WP_088049616.1">
    <property type="nucleotide sequence ID" value="NZ_BMJD01000055.1"/>
</dbReference>
<evidence type="ECO:0000259" key="1">
    <source>
        <dbReference type="PROSITE" id="PS51186"/>
    </source>
</evidence>
<dbReference type="InterPro" id="IPR000182">
    <property type="entry name" value="GNAT_dom"/>
</dbReference>
<dbReference type="SUPFAM" id="SSF55729">
    <property type="entry name" value="Acyl-CoA N-acyltransferases (Nat)"/>
    <property type="match status" value="1"/>
</dbReference>
<dbReference type="GO" id="GO:0016747">
    <property type="term" value="F:acyltransferase activity, transferring groups other than amino-acyl groups"/>
    <property type="evidence" value="ECO:0007669"/>
    <property type="project" value="InterPro"/>
</dbReference>
<dbReference type="PANTHER" id="PTHR43792:SF1">
    <property type="entry name" value="N-ACETYLTRANSFERASE DOMAIN-CONTAINING PROTEIN"/>
    <property type="match status" value="1"/>
</dbReference>
<sequence>MELFGERLLLSKISIDDLDFICRIECDENLWYFEEYVQSDEKVVREEYIHKIEENGKPSSYDFIVTLAADESKTPIGLAQIWSDNEYRKSWEIGFAILPEYGGKGYGTEAAKLLLQFAFEKLDAHKVVGMCNANNICSAALMEHIGMEREAIFREELFWQNKWTDQYYFSILEREYFHLKNGQAGTE</sequence>
<evidence type="ECO:0000313" key="2">
    <source>
        <dbReference type="EMBL" id="GGB59536.1"/>
    </source>
</evidence>
<gene>
    <name evidence="2" type="ORF">GCM10011409_41220</name>
</gene>
<dbReference type="PROSITE" id="PS51186">
    <property type="entry name" value="GNAT"/>
    <property type="match status" value="1"/>
</dbReference>
<name>A0A9W5X7U6_9BACI</name>
<feature type="domain" description="N-acetyltransferase" evidence="1">
    <location>
        <begin position="8"/>
        <end position="174"/>
    </location>
</feature>
<dbReference type="EMBL" id="BMJD01000055">
    <property type="protein sequence ID" value="GGB59536.1"/>
    <property type="molecule type" value="Genomic_DNA"/>
</dbReference>
<comment type="caution">
    <text evidence="2">The sequence shown here is derived from an EMBL/GenBank/DDBJ whole genome shotgun (WGS) entry which is preliminary data.</text>
</comment>
<accession>A0A9W5X7U6</accession>
<dbReference type="InterPro" id="IPR051531">
    <property type="entry name" value="N-acetyltransferase"/>
</dbReference>